<dbReference type="InterPro" id="IPR003710">
    <property type="entry name" value="ApbA"/>
</dbReference>
<sequence length="314" mass="34954">MVKIQIVGAGSLGLLFAGKLAASCTVELVTRRKEQAALLRKDGLQLKGQAPVYEGEHLRFVSFEEKKKGTGLQKPFDYQLLTVKQTAIQDELISFLAAWLSPHTTVVCFQNGIGHEERLLSGIPSSQLLLAVTAQGARKHSDTMVEHTGNGWTYIGGARKGNQQNQEKNIKRLQKILKKEGIELLVSNNIYEKIWNKLLINSVINPVTAILGVPNGDLLHSEPALKLMSSLYKEGLLCAKAERIPVQENMWEQILSVCQNTSSNLSSMLQDRLGARQTEIEYINGSLLRIGRKYGFHLPVNETIYQLIRALEPK</sequence>
<dbReference type="PANTHER" id="PTHR21708">
    <property type="entry name" value="PROBABLE 2-DEHYDROPANTOATE 2-REDUCTASE"/>
    <property type="match status" value="1"/>
</dbReference>
<dbReference type="UniPathway" id="UPA00028">
    <property type="reaction ID" value="UER00004"/>
</dbReference>
<dbReference type="GeneID" id="64219686"/>
<name>A0A1V0UPC3_9BACL</name>
<keyword evidence="2 4" id="KW-0521">NADP</keyword>
<dbReference type="Pfam" id="PF08546">
    <property type="entry name" value="ApbA_C"/>
    <property type="match status" value="1"/>
</dbReference>
<dbReference type="Gene3D" id="3.40.50.720">
    <property type="entry name" value="NAD(P)-binding Rossmann-like Domain"/>
    <property type="match status" value="1"/>
</dbReference>
<dbReference type="SUPFAM" id="SSF48179">
    <property type="entry name" value="6-phosphogluconate dehydrogenase C-terminal domain-like"/>
    <property type="match status" value="1"/>
</dbReference>
<comment type="pathway">
    <text evidence="4">Cofactor biosynthesis; (R)-pantothenate biosynthesis; (R)-pantoate from 3-methyl-2-oxobutanoate: step 2/2.</text>
</comment>
<dbReference type="EMBL" id="CP020557">
    <property type="protein sequence ID" value="ARF67119.1"/>
    <property type="molecule type" value="Genomic_DNA"/>
</dbReference>
<dbReference type="PANTHER" id="PTHR21708:SF26">
    <property type="entry name" value="2-DEHYDROPANTOATE 2-REDUCTASE"/>
    <property type="match status" value="1"/>
</dbReference>
<dbReference type="Proteomes" id="UP000192727">
    <property type="component" value="Chromosome"/>
</dbReference>
<comment type="similarity">
    <text evidence="1 4">Belongs to the ketopantoate reductase family.</text>
</comment>
<dbReference type="NCBIfam" id="TIGR00745">
    <property type="entry name" value="apbA_panE"/>
    <property type="match status" value="1"/>
</dbReference>
<dbReference type="GO" id="GO:0015940">
    <property type="term" value="P:pantothenate biosynthetic process"/>
    <property type="evidence" value="ECO:0007669"/>
    <property type="project" value="UniProtKB-UniPathway"/>
</dbReference>
<comment type="catalytic activity">
    <reaction evidence="4">
        <text>(R)-pantoate + NADP(+) = 2-dehydropantoate + NADPH + H(+)</text>
        <dbReference type="Rhea" id="RHEA:16233"/>
        <dbReference type="ChEBI" id="CHEBI:11561"/>
        <dbReference type="ChEBI" id="CHEBI:15378"/>
        <dbReference type="ChEBI" id="CHEBI:15980"/>
        <dbReference type="ChEBI" id="CHEBI:57783"/>
        <dbReference type="ChEBI" id="CHEBI:58349"/>
        <dbReference type="EC" id="1.1.1.169"/>
    </reaction>
</comment>
<protein>
    <recommendedName>
        <fullName evidence="4">2-dehydropantoate 2-reductase</fullName>
        <ecNumber evidence="4">1.1.1.169</ecNumber>
    </recommendedName>
    <alternativeName>
        <fullName evidence="4">Ketopantoate reductase</fullName>
    </alternativeName>
</protein>
<dbReference type="FunFam" id="1.10.1040.10:FF:000017">
    <property type="entry name" value="2-dehydropantoate 2-reductase"/>
    <property type="match status" value="1"/>
</dbReference>
<dbReference type="InterPro" id="IPR036291">
    <property type="entry name" value="NAD(P)-bd_dom_sf"/>
</dbReference>
<gene>
    <name evidence="5" type="ORF">B7C51_03805</name>
</gene>
<dbReference type="InterPro" id="IPR051402">
    <property type="entry name" value="KPR-Related"/>
</dbReference>
<dbReference type="Pfam" id="PF02558">
    <property type="entry name" value="ApbA"/>
    <property type="match status" value="1"/>
</dbReference>
<dbReference type="InterPro" id="IPR013328">
    <property type="entry name" value="6PGD_dom2"/>
</dbReference>
<evidence type="ECO:0000256" key="4">
    <source>
        <dbReference type="RuleBase" id="RU362068"/>
    </source>
</evidence>
<dbReference type="EC" id="1.1.1.169" evidence="4"/>
<proteinExistence type="inferred from homology"/>
<dbReference type="GO" id="GO:0008677">
    <property type="term" value="F:2-dehydropantoate 2-reductase activity"/>
    <property type="evidence" value="ECO:0007669"/>
    <property type="project" value="UniProtKB-EC"/>
</dbReference>
<evidence type="ECO:0000256" key="1">
    <source>
        <dbReference type="ARBA" id="ARBA00007870"/>
    </source>
</evidence>
<evidence type="ECO:0000256" key="3">
    <source>
        <dbReference type="ARBA" id="ARBA00023002"/>
    </source>
</evidence>
<dbReference type="SUPFAM" id="SSF51735">
    <property type="entry name" value="NAD(P)-binding Rossmann-fold domains"/>
    <property type="match status" value="1"/>
</dbReference>
<reference evidence="5 6" key="1">
    <citation type="submission" date="2017-03" db="EMBL/GenBank/DDBJ databases">
        <title>Paenibacillus larvae genome sequencing.</title>
        <authorList>
            <person name="Dingman D.W."/>
        </authorList>
    </citation>
    <scope>NUCLEOTIDE SEQUENCE [LARGE SCALE GENOMIC DNA]</scope>
    <source>
        <strain evidence="5 6">SAG 10367</strain>
    </source>
</reference>
<keyword evidence="3 4" id="KW-0560">Oxidoreductase</keyword>
<evidence type="ECO:0000313" key="6">
    <source>
        <dbReference type="Proteomes" id="UP000192727"/>
    </source>
</evidence>
<dbReference type="InterPro" id="IPR013332">
    <property type="entry name" value="KPR_N"/>
</dbReference>
<dbReference type="RefSeq" id="WP_023483713.1">
    <property type="nucleotide sequence ID" value="NZ_CP019794.1"/>
</dbReference>
<organism evidence="5 6">
    <name type="scientific">Paenibacillus larvae subsp. pulvifaciens</name>
    <dbReference type="NCBI Taxonomy" id="1477"/>
    <lineage>
        <taxon>Bacteria</taxon>
        <taxon>Bacillati</taxon>
        <taxon>Bacillota</taxon>
        <taxon>Bacilli</taxon>
        <taxon>Bacillales</taxon>
        <taxon>Paenibacillaceae</taxon>
        <taxon>Paenibacillus</taxon>
    </lineage>
</organism>
<dbReference type="InterPro" id="IPR013752">
    <property type="entry name" value="KPA_reductase"/>
</dbReference>
<keyword evidence="4" id="KW-0566">Pantothenate biosynthesis</keyword>
<evidence type="ECO:0000256" key="2">
    <source>
        <dbReference type="ARBA" id="ARBA00022857"/>
    </source>
</evidence>
<dbReference type="Gene3D" id="1.10.1040.10">
    <property type="entry name" value="N-(1-d-carboxylethyl)-l-norvaline Dehydrogenase, domain 2"/>
    <property type="match status" value="1"/>
</dbReference>
<evidence type="ECO:0000313" key="5">
    <source>
        <dbReference type="EMBL" id="ARF67119.1"/>
    </source>
</evidence>
<dbReference type="GO" id="GO:0005737">
    <property type="term" value="C:cytoplasm"/>
    <property type="evidence" value="ECO:0007669"/>
    <property type="project" value="TreeGrafter"/>
</dbReference>
<accession>A0A1V0UPC3</accession>
<dbReference type="AlphaFoldDB" id="A0A1V0UPC3"/>
<dbReference type="InterPro" id="IPR008927">
    <property type="entry name" value="6-PGluconate_DH-like_C_sf"/>
</dbReference>
<comment type="function">
    <text evidence="4">Catalyzes the NADPH-dependent reduction of ketopantoate into pantoic acid.</text>
</comment>